<dbReference type="AlphaFoldDB" id="A0A8H5BEL6"/>
<evidence type="ECO:0000313" key="4">
    <source>
        <dbReference type="Proteomes" id="UP000567179"/>
    </source>
</evidence>
<dbReference type="Proteomes" id="UP000567179">
    <property type="component" value="Unassembled WGS sequence"/>
</dbReference>
<dbReference type="EMBL" id="JAACJJ010000028">
    <property type="protein sequence ID" value="KAF5321663.1"/>
    <property type="molecule type" value="Genomic_DNA"/>
</dbReference>
<name>A0A8H5BEL6_9AGAR</name>
<evidence type="ECO:0000256" key="2">
    <source>
        <dbReference type="SAM" id="Phobius"/>
    </source>
</evidence>
<accession>A0A8H5BEL6</accession>
<feature type="region of interest" description="Disordered" evidence="1">
    <location>
        <begin position="137"/>
        <end position="158"/>
    </location>
</feature>
<dbReference type="Gene3D" id="2.60.120.260">
    <property type="entry name" value="Galactose-binding domain-like"/>
    <property type="match status" value="1"/>
</dbReference>
<sequence>MSIVIDDTDPSIVWTGSWVPDMNPQSPAYNHTASGSKHGGDTALVTFTGTSITVYGTITHGISTSKTPLSTYTVDDSPMSGSSNPPRPTTNLYRQQFFESPTLPYGTHKLNVTVVTTTDTGLWLDYFVVATGMDSNTTSDSPAQSMPQPTESTGTTTQARSNSWIIAVPVVVGGCAVLAALALAIYIARRRRLKKSEVQVTQTAEPFLVQQSFQNIELSLESPYRFSGIRRKGDLDLLQTSFVQRSYDLSTSSGTGPQNSDFEALPPMYTKHRIS</sequence>
<evidence type="ECO:0000256" key="1">
    <source>
        <dbReference type="SAM" id="MobiDB-lite"/>
    </source>
</evidence>
<organism evidence="3 4">
    <name type="scientific">Psilocybe cf. subviscida</name>
    <dbReference type="NCBI Taxonomy" id="2480587"/>
    <lineage>
        <taxon>Eukaryota</taxon>
        <taxon>Fungi</taxon>
        <taxon>Dikarya</taxon>
        <taxon>Basidiomycota</taxon>
        <taxon>Agaricomycotina</taxon>
        <taxon>Agaricomycetes</taxon>
        <taxon>Agaricomycetidae</taxon>
        <taxon>Agaricales</taxon>
        <taxon>Agaricineae</taxon>
        <taxon>Strophariaceae</taxon>
        <taxon>Psilocybe</taxon>
    </lineage>
</organism>
<comment type="caution">
    <text evidence="3">The sequence shown here is derived from an EMBL/GenBank/DDBJ whole genome shotgun (WGS) entry which is preliminary data.</text>
</comment>
<keyword evidence="2" id="KW-0472">Membrane</keyword>
<feature type="transmembrane region" description="Helical" evidence="2">
    <location>
        <begin position="164"/>
        <end position="187"/>
    </location>
</feature>
<evidence type="ECO:0000313" key="3">
    <source>
        <dbReference type="EMBL" id="KAF5321663.1"/>
    </source>
</evidence>
<keyword evidence="4" id="KW-1185">Reference proteome</keyword>
<gene>
    <name evidence="3" type="ORF">D9619_000077</name>
</gene>
<keyword evidence="2" id="KW-0812">Transmembrane</keyword>
<dbReference type="OrthoDB" id="3265734at2759"/>
<reference evidence="3 4" key="1">
    <citation type="journal article" date="2020" name="ISME J.">
        <title>Uncovering the hidden diversity of litter-decomposition mechanisms in mushroom-forming fungi.</title>
        <authorList>
            <person name="Floudas D."/>
            <person name="Bentzer J."/>
            <person name="Ahren D."/>
            <person name="Johansson T."/>
            <person name="Persson P."/>
            <person name="Tunlid A."/>
        </authorList>
    </citation>
    <scope>NUCLEOTIDE SEQUENCE [LARGE SCALE GENOMIC DNA]</scope>
    <source>
        <strain evidence="3 4">CBS 101986</strain>
    </source>
</reference>
<keyword evidence="2" id="KW-1133">Transmembrane helix</keyword>
<protein>
    <submittedName>
        <fullName evidence="3">Uncharacterized protein</fullName>
    </submittedName>
</protein>
<proteinExistence type="predicted"/>